<dbReference type="SMART" id="SM00233">
    <property type="entry name" value="PH"/>
    <property type="match status" value="1"/>
</dbReference>
<dbReference type="HOGENOM" id="CLU_785188_0_0_1"/>
<dbReference type="VEuPathDB" id="MicrosporidiaDB:H312_01976"/>
<dbReference type="PROSITE" id="PS50003">
    <property type="entry name" value="PH_DOMAIN"/>
    <property type="match status" value="1"/>
</dbReference>
<dbReference type="EMBL" id="KK365171">
    <property type="protein sequence ID" value="KCZ80601.1"/>
    <property type="molecule type" value="Genomic_DNA"/>
</dbReference>
<dbReference type="AlphaFoldDB" id="A0A059F0X0"/>
<accession>A0A059F0X0</accession>
<name>A0A059F0X0_9MICR</name>
<gene>
    <name evidence="3" type="ORF">H312_01976</name>
</gene>
<feature type="domain" description="PH" evidence="2">
    <location>
        <begin position="119"/>
        <end position="210"/>
    </location>
</feature>
<protein>
    <recommendedName>
        <fullName evidence="2">PH domain-containing protein</fullName>
    </recommendedName>
</protein>
<dbReference type="InterPro" id="IPR001849">
    <property type="entry name" value="PH_domain"/>
</dbReference>
<reference evidence="3 4" key="2">
    <citation type="submission" date="2014-03" db="EMBL/GenBank/DDBJ databases">
        <title>The Genome Sequence of Anncaliia algerae insect isolate PRA339.</title>
        <authorList>
            <consortium name="The Broad Institute Genome Sequencing Platform"/>
            <consortium name="The Broad Institute Genome Sequencing Center for Infectious Disease"/>
            <person name="Cuomo C."/>
            <person name="Becnel J."/>
            <person name="Sanscrainte N."/>
            <person name="Walker B."/>
            <person name="Young S.K."/>
            <person name="Zeng Q."/>
            <person name="Gargeya S."/>
            <person name="Fitzgerald M."/>
            <person name="Haas B."/>
            <person name="Abouelleil A."/>
            <person name="Alvarado L."/>
            <person name="Arachchi H.M."/>
            <person name="Berlin A.M."/>
            <person name="Chapman S.B."/>
            <person name="Dewar J."/>
            <person name="Goldberg J."/>
            <person name="Griggs A."/>
            <person name="Gujja S."/>
            <person name="Hansen M."/>
            <person name="Howarth C."/>
            <person name="Imamovic A."/>
            <person name="Larimer J."/>
            <person name="McCowan C."/>
            <person name="Murphy C."/>
            <person name="Neiman D."/>
            <person name="Pearson M."/>
            <person name="Priest M."/>
            <person name="Roberts A."/>
            <person name="Saif S."/>
            <person name="Shea T."/>
            <person name="Sisk P."/>
            <person name="Sykes S."/>
            <person name="Wortman J."/>
            <person name="Nusbaum C."/>
            <person name="Birren B."/>
        </authorList>
    </citation>
    <scope>NUCLEOTIDE SEQUENCE [LARGE SCALE GENOMIC DNA]</scope>
    <source>
        <strain evidence="3 4">PRA339</strain>
    </source>
</reference>
<proteinExistence type="predicted"/>
<dbReference type="OrthoDB" id="10299708at2759"/>
<sequence>MNNNEFEETKKIIEIAYQIIEDSDRVIERCFDNSLLNLLEYKSKIGTIAHISIYLRDVEFLRKIVCRFDEPKNLLDWLCEKDEGGKTASNLVCNLDYKEFVTLFEKITKNEITPKNNELVLLNEPLDKYTNIMNGYRTRIVELTTTCLIYQKKDLSEKTVLPLKEMKLEYTEDHKKFKLIQLYGENEYVFKHQSRDSLGHWINILQNIMPNRDRTFYFNAFFYKLLGDLIIKRDPKICEIMKLNENLTYYFTFLKYSNDSTVYTQENTTAREEKMLEGLKLEVKEEIKEEKQKIKAEKEEIKEEVEHLEAKKKEIKIIKDQLNEIKSEDNSIELFSFESEDEEKYKFYEAKEK</sequence>
<dbReference type="InterPro" id="IPR011993">
    <property type="entry name" value="PH-like_dom_sf"/>
</dbReference>
<evidence type="ECO:0000313" key="4">
    <source>
        <dbReference type="Proteomes" id="UP000030655"/>
    </source>
</evidence>
<dbReference type="SUPFAM" id="SSF50729">
    <property type="entry name" value="PH domain-like"/>
    <property type="match status" value="1"/>
</dbReference>
<evidence type="ECO:0000313" key="3">
    <source>
        <dbReference type="EMBL" id="KCZ80601.1"/>
    </source>
</evidence>
<reference evidence="4" key="1">
    <citation type="submission" date="2013-02" db="EMBL/GenBank/DDBJ databases">
        <authorList>
            <consortium name="The Broad Institute Genome Sequencing Platform"/>
            <person name="Cuomo C."/>
            <person name="Becnel J."/>
            <person name="Sanscrainte N."/>
            <person name="Walker B."/>
            <person name="Young S.K."/>
            <person name="Zeng Q."/>
            <person name="Gargeya S."/>
            <person name="Fitzgerald M."/>
            <person name="Haas B."/>
            <person name="Abouelleil A."/>
            <person name="Alvarado L."/>
            <person name="Arachchi H.M."/>
            <person name="Berlin A.M."/>
            <person name="Chapman S.B."/>
            <person name="Dewar J."/>
            <person name="Goldberg J."/>
            <person name="Griggs A."/>
            <person name="Gujja S."/>
            <person name="Hansen M."/>
            <person name="Howarth C."/>
            <person name="Imamovic A."/>
            <person name="Larimer J."/>
            <person name="McCowan C."/>
            <person name="Murphy C."/>
            <person name="Neiman D."/>
            <person name="Pearson M."/>
            <person name="Priest M."/>
            <person name="Roberts A."/>
            <person name="Saif S."/>
            <person name="Shea T."/>
            <person name="Sisk P."/>
            <person name="Sykes S."/>
            <person name="Wortman J."/>
            <person name="Nusbaum C."/>
            <person name="Birren B."/>
        </authorList>
    </citation>
    <scope>NUCLEOTIDE SEQUENCE [LARGE SCALE GENOMIC DNA]</scope>
    <source>
        <strain evidence="4">PRA339</strain>
    </source>
</reference>
<dbReference type="Proteomes" id="UP000030655">
    <property type="component" value="Unassembled WGS sequence"/>
</dbReference>
<keyword evidence="1" id="KW-0175">Coiled coil</keyword>
<evidence type="ECO:0000256" key="1">
    <source>
        <dbReference type="SAM" id="Coils"/>
    </source>
</evidence>
<feature type="coiled-coil region" evidence="1">
    <location>
        <begin position="280"/>
        <end position="328"/>
    </location>
</feature>
<evidence type="ECO:0000259" key="2">
    <source>
        <dbReference type="PROSITE" id="PS50003"/>
    </source>
</evidence>
<dbReference type="Gene3D" id="2.30.29.30">
    <property type="entry name" value="Pleckstrin-homology domain (PH domain)/Phosphotyrosine-binding domain (PTB)"/>
    <property type="match status" value="1"/>
</dbReference>
<organism evidence="3 4">
    <name type="scientific">Anncaliia algerae PRA339</name>
    <dbReference type="NCBI Taxonomy" id="1288291"/>
    <lineage>
        <taxon>Eukaryota</taxon>
        <taxon>Fungi</taxon>
        <taxon>Fungi incertae sedis</taxon>
        <taxon>Microsporidia</taxon>
        <taxon>Tubulinosematoidea</taxon>
        <taxon>Tubulinosematidae</taxon>
        <taxon>Anncaliia</taxon>
    </lineage>
</organism>
<keyword evidence="4" id="KW-1185">Reference proteome</keyword>